<evidence type="ECO:0000313" key="2">
    <source>
        <dbReference type="Proteomes" id="UP001187192"/>
    </source>
</evidence>
<sequence length="107" mass="12176">MMVWSIWKARNSWVSDHNSSPPLQVVENAGRFLGLFQKCCEVDSGHDKLEEWLATSLPSWLNVLALREGLEFARSCNLRIDWVESDSCNIIRAVLDDHFEGTEGVVI</sequence>
<dbReference type="Proteomes" id="UP001187192">
    <property type="component" value="Unassembled WGS sequence"/>
</dbReference>
<keyword evidence="2" id="KW-1185">Reference proteome</keyword>
<evidence type="ECO:0000313" key="1">
    <source>
        <dbReference type="EMBL" id="GMN47782.1"/>
    </source>
</evidence>
<comment type="caution">
    <text evidence="1">The sequence shown here is derived from an EMBL/GenBank/DDBJ whole genome shotgun (WGS) entry which is preliminary data.</text>
</comment>
<organism evidence="1 2">
    <name type="scientific">Ficus carica</name>
    <name type="common">Common fig</name>
    <dbReference type="NCBI Taxonomy" id="3494"/>
    <lineage>
        <taxon>Eukaryota</taxon>
        <taxon>Viridiplantae</taxon>
        <taxon>Streptophyta</taxon>
        <taxon>Embryophyta</taxon>
        <taxon>Tracheophyta</taxon>
        <taxon>Spermatophyta</taxon>
        <taxon>Magnoliopsida</taxon>
        <taxon>eudicotyledons</taxon>
        <taxon>Gunneridae</taxon>
        <taxon>Pentapetalae</taxon>
        <taxon>rosids</taxon>
        <taxon>fabids</taxon>
        <taxon>Rosales</taxon>
        <taxon>Moraceae</taxon>
        <taxon>Ficeae</taxon>
        <taxon>Ficus</taxon>
    </lineage>
</organism>
<gene>
    <name evidence="1" type="ORF">TIFTF001_016961</name>
</gene>
<protein>
    <submittedName>
        <fullName evidence="1">Uncharacterized protein</fullName>
    </submittedName>
</protein>
<reference evidence="1" key="1">
    <citation type="submission" date="2023-07" db="EMBL/GenBank/DDBJ databases">
        <title>draft genome sequence of fig (Ficus carica).</title>
        <authorList>
            <person name="Takahashi T."/>
            <person name="Nishimura K."/>
        </authorList>
    </citation>
    <scope>NUCLEOTIDE SEQUENCE</scope>
</reference>
<proteinExistence type="predicted"/>
<dbReference type="AlphaFoldDB" id="A0AA88ABB2"/>
<dbReference type="EMBL" id="BTGU01000026">
    <property type="protein sequence ID" value="GMN47782.1"/>
    <property type="molecule type" value="Genomic_DNA"/>
</dbReference>
<accession>A0AA88ABB2</accession>
<name>A0AA88ABB2_FICCA</name>